<organism evidence="4 5">
    <name type="scientific">Candidatus Nanohalococcus occultus</name>
    <dbReference type="NCBI Taxonomy" id="2978047"/>
    <lineage>
        <taxon>Archaea</taxon>
        <taxon>Candidatus Nanohalarchaeota</taxon>
        <taxon>Candidatus Nanohalarchaeota incertae sedis</taxon>
        <taxon>Candidatus Nanohalococcus</taxon>
    </lineage>
</organism>
<evidence type="ECO:0000256" key="3">
    <source>
        <dbReference type="SAM" id="MobiDB-lite"/>
    </source>
</evidence>
<comment type="catalytic activity">
    <reaction evidence="1">
        <text>L-glutamyl-tRNA(Gln) + L-glutamine + ATP + H2O = L-glutaminyl-tRNA(Gln) + L-glutamate + ADP + phosphate + H(+)</text>
        <dbReference type="Rhea" id="RHEA:17521"/>
        <dbReference type="Rhea" id="RHEA-COMP:9681"/>
        <dbReference type="Rhea" id="RHEA-COMP:9684"/>
        <dbReference type="ChEBI" id="CHEBI:15377"/>
        <dbReference type="ChEBI" id="CHEBI:15378"/>
        <dbReference type="ChEBI" id="CHEBI:29985"/>
        <dbReference type="ChEBI" id="CHEBI:30616"/>
        <dbReference type="ChEBI" id="CHEBI:43474"/>
        <dbReference type="ChEBI" id="CHEBI:58359"/>
        <dbReference type="ChEBI" id="CHEBI:78520"/>
        <dbReference type="ChEBI" id="CHEBI:78521"/>
        <dbReference type="ChEBI" id="CHEBI:456216"/>
    </reaction>
</comment>
<comment type="similarity">
    <text evidence="1">Belongs to the GatC family.</text>
</comment>
<name>A0ABY8CGM9_9ARCH</name>
<dbReference type="InterPro" id="IPR003837">
    <property type="entry name" value="GatC"/>
</dbReference>
<feature type="region of interest" description="Disordered" evidence="3">
    <location>
        <begin position="59"/>
        <end position="92"/>
    </location>
</feature>
<keyword evidence="2" id="KW-0175">Coiled coil</keyword>
<keyword evidence="1" id="KW-0067">ATP-binding</keyword>
<dbReference type="GeneID" id="90590069"/>
<keyword evidence="1" id="KW-0547">Nucleotide-binding</keyword>
<dbReference type="PANTHER" id="PTHR15004">
    <property type="entry name" value="GLUTAMYL-TRNA(GLN) AMIDOTRANSFERASE SUBUNIT C, MITOCHONDRIAL"/>
    <property type="match status" value="1"/>
</dbReference>
<comment type="subunit">
    <text evidence="1">Heterotrimer of A, B and C subunits.</text>
</comment>
<comment type="catalytic activity">
    <reaction evidence="1">
        <text>L-aspartyl-tRNA(Asn) + L-glutamine + ATP + H2O = L-asparaginyl-tRNA(Asn) + L-glutamate + ADP + phosphate + 2 H(+)</text>
        <dbReference type="Rhea" id="RHEA:14513"/>
        <dbReference type="Rhea" id="RHEA-COMP:9674"/>
        <dbReference type="Rhea" id="RHEA-COMP:9677"/>
        <dbReference type="ChEBI" id="CHEBI:15377"/>
        <dbReference type="ChEBI" id="CHEBI:15378"/>
        <dbReference type="ChEBI" id="CHEBI:29985"/>
        <dbReference type="ChEBI" id="CHEBI:30616"/>
        <dbReference type="ChEBI" id="CHEBI:43474"/>
        <dbReference type="ChEBI" id="CHEBI:58359"/>
        <dbReference type="ChEBI" id="CHEBI:78515"/>
        <dbReference type="ChEBI" id="CHEBI:78516"/>
        <dbReference type="ChEBI" id="CHEBI:456216"/>
    </reaction>
</comment>
<evidence type="ECO:0000313" key="5">
    <source>
        <dbReference type="Proteomes" id="UP001218034"/>
    </source>
</evidence>
<dbReference type="Pfam" id="PF02686">
    <property type="entry name" value="GatC"/>
    <property type="match status" value="1"/>
</dbReference>
<gene>
    <name evidence="1 4" type="primary">gatC</name>
    <name evidence="4" type="ORF">SVXNc_0631</name>
</gene>
<dbReference type="EMBL" id="CP104395">
    <property type="protein sequence ID" value="WEL19645.1"/>
    <property type="molecule type" value="Genomic_DNA"/>
</dbReference>
<comment type="function">
    <text evidence="1">Allows the formation of correctly charged Asn-tRNA(Asn) or Gln-tRNA(Gln) through the transamidation of misacylated Asp-tRNA(Asn) or Glu-tRNA(Gln) in organisms which lack either or both of asparaginyl-tRNA or glutaminyl-tRNA synthetases. The reaction takes place in the presence of glutamine and ATP through an activated phospho-Asp-tRNA(Asn) or phospho-Glu-tRNA(Gln).</text>
</comment>
<evidence type="ECO:0000256" key="2">
    <source>
        <dbReference type="SAM" id="Coils"/>
    </source>
</evidence>
<accession>A0ABY8CGM9</accession>
<keyword evidence="1" id="KW-0648">Protein biosynthesis</keyword>
<dbReference type="GO" id="GO:0050566">
    <property type="term" value="F:asparaginyl-tRNA synthase (glutamine-hydrolyzing) activity"/>
    <property type="evidence" value="ECO:0007669"/>
    <property type="project" value="UniProtKB-EC"/>
</dbReference>
<evidence type="ECO:0000256" key="1">
    <source>
        <dbReference type="HAMAP-Rule" id="MF_00122"/>
    </source>
</evidence>
<protein>
    <recommendedName>
        <fullName evidence="1">Aspartyl/glutamyl-tRNA(Asn/Gln) amidotransferase subunit C</fullName>
        <shortName evidence="1">Asp/Glu-ADT subunit C</shortName>
        <ecNumber evidence="1">6.3.5.-</ecNumber>
    </recommendedName>
</protein>
<keyword evidence="5" id="KW-1185">Reference proteome</keyword>
<proteinExistence type="inferred from homology"/>
<dbReference type="HAMAP" id="MF_00122">
    <property type="entry name" value="GatC"/>
    <property type="match status" value="1"/>
</dbReference>
<dbReference type="Gene3D" id="1.10.20.60">
    <property type="entry name" value="Glu-tRNAGln amidotransferase C subunit, N-terminal domain"/>
    <property type="match status" value="1"/>
</dbReference>
<dbReference type="NCBIfam" id="TIGR00135">
    <property type="entry name" value="gatC"/>
    <property type="match status" value="1"/>
</dbReference>
<dbReference type="PANTHER" id="PTHR15004:SF0">
    <property type="entry name" value="GLUTAMYL-TRNA(GLN) AMIDOTRANSFERASE SUBUNIT C, MITOCHONDRIAL"/>
    <property type="match status" value="1"/>
</dbReference>
<dbReference type="InterPro" id="IPR036113">
    <property type="entry name" value="Asp/Glu-ADT_sf_sub_c"/>
</dbReference>
<dbReference type="SUPFAM" id="SSF141000">
    <property type="entry name" value="Glu-tRNAGln amidotransferase C subunit"/>
    <property type="match status" value="1"/>
</dbReference>
<dbReference type="EC" id="6.3.5.-" evidence="1"/>
<evidence type="ECO:0000313" key="4">
    <source>
        <dbReference type="EMBL" id="WEL19645.1"/>
    </source>
</evidence>
<feature type="coiled-coil region" evidence="2">
    <location>
        <begin position="4"/>
        <end position="43"/>
    </location>
</feature>
<sequence length="92" mass="10490">MVEKQAVQRAAKNARINLQDEEAEKFTEEFEQILDTFNKLEEVDTSDVEPAFHPIEVKSKTREDELEDSLDSGQVFVNTENEEDGKFKGPSA</sequence>
<reference evidence="4 5" key="1">
    <citation type="submission" date="2022-09" db="EMBL/GenBank/DDBJ databases">
        <title>Xylan utilization by haloarchaea-nanohaloarchaea associations.</title>
        <authorList>
            <person name="Yakimov M."/>
        </authorList>
    </citation>
    <scope>NUCLEOTIDE SEQUENCE [LARGE SCALE GENOMIC DNA]</scope>
    <source>
        <strain evidence="4 5">SVXNc</strain>
    </source>
</reference>
<dbReference type="Proteomes" id="UP001218034">
    <property type="component" value="Chromosome"/>
</dbReference>
<keyword evidence="1 4" id="KW-0436">Ligase</keyword>
<dbReference type="RefSeq" id="WP_347721482.1">
    <property type="nucleotide sequence ID" value="NZ_CP104395.1"/>
</dbReference>